<evidence type="ECO:0000256" key="2">
    <source>
        <dbReference type="ARBA" id="ARBA00022448"/>
    </source>
</evidence>
<evidence type="ECO:0000256" key="6">
    <source>
        <dbReference type="ARBA" id="ARBA00023136"/>
    </source>
</evidence>
<evidence type="ECO:0000313" key="11">
    <source>
        <dbReference type="Proteomes" id="UP000290637"/>
    </source>
</evidence>
<dbReference type="Pfam" id="PF07690">
    <property type="entry name" value="MFS_1"/>
    <property type="match status" value="1"/>
</dbReference>
<keyword evidence="4 8" id="KW-0812">Transmembrane</keyword>
<dbReference type="GO" id="GO:0005886">
    <property type="term" value="C:plasma membrane"/>
    <property type="evidence" value="ECO:0007669"/>
    <property type="project" value="UniProtKB-SubCell"/>
</dbReference>
<feature type="transmembrane region" description="Helical" evidence="8">
    <location>
        <begin position="144"/>
        <end position="166"/>
    </location>
</feature>
<dbReference type="PANTHER" id="PTHR23517:SF3">
    <property type="entry name" value="INTEGRAL MEMBRANE TRANSPORT PROTEIN"/>
    <property type="match status" value="1"/>
</dbReference>
<keyword evidence="3" id="KW-1003">Cell membrane</keyword>
<dbReference type="InterPro" id="IPR036259">
    <property type="entry name" value="MFS_trans_sf"/>
</dbReference>
<protein>
    <submittedName>
        <fullName evidence="10">MFS transporter</fullName>
    </submittedName>
</protein>
<evidence type="ECO:0000256" key="7">
    <source>
        <dbReference type="SAM" id="MobiDB-lite"/>
    </source>
</evidence>
<evidence type="ECO:0000256" key="1">
    <source>
        <dbReference type="ARBA" id="ARBA00004651"/>
    </source>
</evidence>
<feature type="transmembrane region" description="Helical" evidence="8">
    <location>
        <begin position="259"/>
        <end position="281"/>
    </location>
</feature>
<proteinExistence type="predicted"/>
<dbReference type="Proteomes" id="UP000290637">
    <property type="component" value="Chromosome"/>
</dbReference>
<feature type="transmembrane region" description="Helical" evidence="8">
    <location>
        <begin position="47"/>
        <end position="69"/>
    </location>
</feature>
<reference evidence="10 11" key="1">
    <citation type="submission" date="2019-02" db="EMBL/GenBank/DDBJ databases">
        <title>Draft Genome Sequences of Six Type Strains of the Genus Massilia.</title>
        <authorList>
            <person name="Miess H."/>
            <person name="Frediansyhah A."/>
            <person name="Gross H."/>
        </authorList>
    </citation>
    <scope>NUCLEOTIDE SEQUENCE [LARGE SCALE GENOMIC DNA]</scope>
    <source>
        <strain evidence="10 11">DSM 17473</strain>
    </source>
</reference>
<evidence type="ECO:0000256" key="4">
    <source>
        <dbReference type="ARBA" id="ARBA00022692"/>
    </source>
</evidence>
<dbReference type="PROSITE" id="PS50850">
    <property type="entry name" value="MFS"/>
    <property type="match status" value="1"/>
</dbReference>
<evidence type="ECO:0000259" key="9">
    <source>
        <dbReference type="PROSITE" id="PS50850"/>
    </source>
</evidence>
<evidence type="ECO:0000256" key="3">
    <source>
        <dbReference type="ARBA" id="ARBA00022475"/>
    </source>
</evidence>
<keyword evidence="6 8" id="KW-0472">Membrane</keyword>
<comment type="subcellular location">
    <subcellularLocation>
        <location evidence="1">Cell membrane</location>
        <topology evidence="1">Multi-pass membrane protein</topology>
    </subcellularLocation>
</comment>
<evidence type="ECO:0000313" key="10">
    <source>
        <dbReference type="EMBL" id="QBE63791.1"/>
    </source>
</evidence>
<dbReference type="KEGG" id="plue:EWM63_13035"/>
<dbReference type="AlphaFoldDB" id="A0A4P6KXA4"/>
<dbReference type="OrthoDB" id="8699103at2"/>
<keyword evidence="2" id="KW-0813">Transport</keyword>
<dbReference type="InterPro" id="IPR020846">
    <property type="entry name" value="MFS_dom"/>
</dbReference>
<feature type="transmembrane region" description="Helical" evidence="8">
    <location>
        <begin position="81"/>
        <end position="99"/>
    </location>
</feature>
<feature type="domain" description="Major facilitator superfamily (MFS) profile" evidence="9">
    <location>
        <begin position="220"/>
        <end position="421"/>
    </location>
</feature>
<feature type="transmembrane region" description="Helical" evidence="8">
    <location>
        <begin position="226"/>
        <end position="247"/>
    </location>
</feature>
<keyword evidence="5 8" id="KW-1133">Transmembrane helix</keyword>
<evidence type="ECO:0000256" key="8">
    <source>
        <dbReference type="SAM" id="Phobius"/>
    </source>
</evidence>
<gene>
    <name evidence="10" type="ORF">EWM63_13035</name>
</gene>
<name>A0A4P6KXA4_9BURK</name>
<feature type="transmembrane region" description="Helical" evidence="8">
    <location>
        <begin position="370"/>
        <end position="389"/>
    </location>
</feature>
<evidence type="ECO:0000256" key="5">
    <source>
        <dbReference type="ARBA" id="ARBA00022989"/>
    </source>
</evidence>
<dbReference type="Gene3D" id="1.20.1250.20">
    <property type="entry name" value="MFS general substrate transporter like domains"/>
    <property type="match status" value="2"/>
</dbReference>
<feature type="transmembrane region" description="Helical" evidence="8">
    <location>
        <begin position="312"/>
        <end position="334"/>
    </location>
</feature>
<accession>A0A4P6KXA4</accession>
<dbReference type="PANTHER" id="PTHR23517">
    <property type="entry name" value="RESISTANCE PROTEIN MDTM, PUTATIVE-RELATED-RELATED"/>
    <property type="match status" value="1"/>
</dbReference>
<dbReference type="EMBL" id="CP035913">
    <property type="protein sequence ID" value="QBE63791.1"/>
    <property type="molecule type" value="Genomic_DNA"/>
</dbReference>
<feature type="region of interest" description="Disordered" evidence="7">
    <location>
        <begin position="402"/>
        <end position="421"/>
    </location>
</feature>
<dbReference type="SUPFAM" id="SSF103473">
    <property type="entry name" value="MFS general substrate transporter"/>
    <property type="match status" value="1"/>
</dbReference>
<dbReference type="InterPro" id="IPR011701">
    <property type="entry name" value="MFS"/>
</dbReference>
<keyword evidence="11" id="KW-1185">Reference proteome</keyword>
<feature type="transmembrane region" description="Helical" evidence="8">
    <location>
        <begin position="346"/>
        <end position="364"/>
    </location>
</feature>
<feature type="compositionally biased region" description="Basic and acidic residues" evidence="7">
    <location>
        <begin position="412"/>
        <end position="421"/>
    </location>
</feature>
<dbReference type="GO" id="GO:0022857">
    <property type="term" value="F:transmembrane transporter activity"/>
    <property type="evidence" value="ECO:0007669"/>
    <property type="project" value="InterPro"/>
</dbReference>
<organism evidence="10 11">
    <name type="scientific">Pseudoduganella lutea</name>
    <dbReference type="NCBI Taxonomy" id="321985"/>
    <lineage>
        <taxon>Bacteria</taxon>
        <taxon>Pseudomonadati</taxon>
        <taxon>Pseudomonadota</taxon>
        <taxon>Betaproteobacteria</taxon>
        <taxon>Burkholderiales</taxon>
        <taxon>Oxalobacteraceae</taxon>
        <taxon>Telluria group</taxon>
        <taxon>Pseudoduganella</taxon>
    </lineage>
</organism>
<sequence>MTSSTLTGDAPPRHFLTGFMLLGILAGTSNGVAKVVFPLYAAAMHAAPWQIGLVGGLQFAGMLLLSLPLGALIDRHGSRPLFRFGCLGGIALFLVGFSFATTPWQLIACVVLFGFVNPFRMVTTQTEFLHLLPRIGAARAGWQRAAHSAGMFFLGPLLGAWLVGLVGYPETFRVVAAGLFVTLLIGERVLSSAPAGQGADATPLVGRVLDQFRLIGSRVDLRRTMLVEFVGQVAMSYFTVFVILVAIRRFGMPTQQAAGLVTLQGAAFVLTLLAAGAVVMAWRERTRYRTAFAILLCAELLLANPLHQGALWAGALLLGLGLGIQQLTCVAQFARLAQELGRGRTGGMFSLAGPSGALVGAVLGGILNQYFGMLAGFHVLALLFFVQLARTWLPVRRAPEAGAGAGASADQNVEKKVATGP</sequence>
<dbReference type="InterPro" id="IPR050171">
    <property type="entry name" value="MFS_Transporters"/>
</dbReference>